<dbReference type="Gene3D" id="3.40.50.1820">
    <property type="entry name" value="alpha/beta hydrolase"/>
    <property type="match status" value="1"/>
</dbReference>
<feature type="domain" description="AB hydrolase-1" evidence="1">
    <location>
        <begin position="34"/>
        <end position="267"/>
    </location>
</feature>
<accession>A0A7W4IG37</accession>
<dbReference type="PANTHER" id="PTHR43689">
    <property type="entry name" value="HYDROLASE"/>
    <property type="match status" value="1"/>
</dbReference>
<sequence>MSVLRSVAMAGGGNAQDGEVLTWQECGSAAAPSLVLLHGIGSDARLWRAQLAAFAPERRVLAWNAPGYAESSPFPEGTPTGDPTLWAQRLMDGLDALGVSSCVLVGHSLGAVTAARFARLWPERVKALVLSSPAQGYGQSPGAALLPALQARIDDITSLGPRGMAEHRAPRTLGPGADAAMIRAVTDAMARVSVRGYCDAVRLLAGGRLADDLPAWNGPLHLVCAEEDRIVPPATVETLAALRPSARLCRIAGAGHASYLQAPDLFNRCLAHVLANREPD</sequence>
<organism evidence="2 3">
    <name type="scientific">Gluconacetobacter sacchari</name>
    <dbReference type="NCBI Taxonomy" id="92759"/>
    <lineage>
        <taxon>Bacteria</taxon>
        <taxon>Pseudomonadati</taxon>
        <taxon>Pseudomonadota</taxon>
        <taxon>Alphaproteobacteria</taxon>
        <taxon>Acetobacterales</taxon>
        <taxon>Acetobacteraceae</taxon>
        <taxon>Gluconacetobacter</taxon>
    </lineage>
</organism>
<dbReference type="SUPFAM" id="SSF53474">
    <property type="entry name" value="alpha/beta-Hydrolases"/>
    <property type="match status" value="1"/>
</dbReference>
<protein>
    <submittedName>
        <fullName evidence="2">Alpha/beta fold hydrolase</fullName>
    </submittedName>
</protein>
<comment type="caution">
    <text evidence="2">The sequence shown here is derived from an EMBL/GenBank/DDBJ whole genome shotgun (WGS) entry which is preliminary data.</text>
</comment>
<dbReference type="RefSeq" id="WP_182999069.1">
    <property type="nucleotide sequence ID" value="NZ_JABEQJ010000034.1"/>
</dbReference>
<dbReference type="InterPro" id="IPR000073">
    <property type="entry name" value="AB_hydrolase_1"/>
</dbReference>
<dbReference type="Proteomes" id="UP000589085">
    <property type="component" value="Unassembled WGS sequence"/>
</dbReference>
<evidence type="ECO:0000313" key="3">
    <source>
        <dbReference type="Proteomes" id="UP000589085"/>
    </source>
</evidence>
<dbReference type="GO" id="GO:0016787">
    <property type="term" value="F:hydrolase activity"/>
    <property type="evidence" value="ECO:0007669"/>
    <property type="project" value="UniProtKB-KW"/>
</dbReference>
<dbReference type="PANTHER" id="PTHR43689:SF8">
    <property type="entry name" value="ALPHA_BETA-HYDROLASES SUPERFAMILY PROTEIN"/>
    <property type="match status" value="1"/>
</dbReference>
<keyword evidence="2" id="KW-0378">Hydrolase</keyword>
<dbReference type="EMBL" id="JABEQJ010000034">
    <property type="protein sequence ID" value="MBB2162245.1"/>
    <property type="molecule type" value="Genomic_DNA"/>
</dbReference>
<evidence type="ECO:0000259" key="1">
    <source>
        <dbReference type="Pfam" id="PF12697"/>
    </source>
</evidence>
<gene>
    <name evidence="2" type="ORF">HLH48_19125</name>
</gene>
<dbReference type="AlphaFoldDB" id="A0A7W4IG37"/>
<dbReference type="InterPro" id="IPR029058">
    <property type="entry name" value="AB_hydrolase_fold"/>
</dbReference>
<name>A0A7W4IG37_9PROT</name>
<reference evidence="2 3" key="1">
    <citation type="submission" date="2020-04" db="EMBL/GenBank/DDBJ databases">
        <title>Description of novel Gluconacetobacter.</title>
        <authorList>
            <person name="Sombolestani A."/>
        </authorList>
    </citation>
    <scope>NUCLEOTIDE SEQUENCE [LARGE SCALE GENOMIC DNA]</scope>
    <source>
        <strain evidence="2 3">LMG 19747</strain>
    </source>
</reference>
<dbReference type="Pfam" id="PF12697">
    <property type="entry name" value="Abhydrolase_6"/>
    <property type="match status" value="1"/>
</dbReference>
<evidence type="ECO:0000313" key="2">
    <source>
        <dbReference type="EMBL" id="MBB2162245.1"/>
    </source>
</evidence>
<dbReference type="PRINTS" id="PR00111">
    <property type="entry name" value="ABHYDROLASE"/>
</dbReference>
<proteinExistence type="predicted"/>